<evidence type="ECO:0000313" key="2">
    <source>
        <dbReference type="EMBL" id="CAI5794676.1"/>
    </source>
</evidence>
<dbReference type="PANTHER" id="PTHR28333:SF2">
    <property type="entry name" value="FMR1-INTERACTING PROTEIN NUFIP2"/>
    <property type="match status" value="1"/>
</dbReference>
<feature type="region of interest" description="Disordered" evidence="1">
    <location>
        <begin position="195"/>
        <end position="337"/>
    </location>
</feature>
<dbReference type="PANTHER" id="PTHR28333">
    <property type="entry name" value="NUCLEAR FRAGILE X MENTAL RETARDATION-INTERACTING PROTEIN 2"/>
    <property type="match status" value="1"/>
</dbReference>
<protein>
    <submittedName>
        <fullName evidence="2">Fragile X mental retardation-interacting 2</fullName>
    </submittedName>
</protein>
<feature type="compositionally biased region" description="Basic residues" evidence="1">
    <location>
        <begin position="19"/>
        <end position="43"/>
    </location>
</feature>
<accession>A0AA35LE43</accession>
<dbReference type="EMBL" id="OX395141">
    <property type="protein sequence ID" value="CAI5794676.1"/>
    <property type="molecule type" value="Genomic_DNA"/>
</dbReference>
<dbReference type="Proteomes" id="UP001178461">
    <property type="component" value="Chromosome 15"/>
</dbReference>
<evidence type="ECO:0000256" key="1">
    <source>
        <dbReference type="SAM" id="MobiDB-lite"/>
    </source>
</evidence>
<feature type="compositionally biased region" description="Low complexity" evidence="1">
    <location>
        <begin position="7"/>
        <end position="18"/>
    </location>
</feature>
<dbReference type="GO" id="GO:0005654">
    <property type="term" value="C:nucleoplasm"/>
    <property type="evidence" value="ECO:0007669"/>
    <property type="project" value="TreeGrafter"/>
</dbReference>
<feature type="compositionally biased region" description="Low complexity" evidence="1">
    <location>
        <begin position="361"/>
        <end position="383"/>
    </location>
</feature>
<dbReference type="Pfam" id="PF15293">
    <property type="entry name" value="NUFIP2"/>
    <property type="match status" value="1"/>
</dbReference>
<feature type="region of interest" description="Disordered" evidence="1">
    <location>
        <begin position="357"/>
        <end position="435"/>
    </location>
</feature>
<feature type="compositionally biased region" description="Polar residues" evidence="1">
    <location>
        <begin position="203"/>
        <end position="212"/>
    </location>
</feature>
<organism evidence="2 3">
    <name type="scientific">Podarcis lilfordi</name>
    <name type="common">Lilford's wall lizard</name>
    <dbReference type="NCBI Taxonomy" id="74358"/>
    <lineage>
        <taxon>Eukaryota</taxon>
        <taxon>Metazoa</taxon>
        <taxon>Chordata</taxon>
        <taxon>Craniata</taxon>
        <taxon>Vertebrata</taxon>
        <taxon>Euteleostomi</taxon>
        <taxon>Lepidosauria</taxon>
        <taxon>Squamata</taxon>
        <taxon>Bifurcata</taxon>
        <taxon>Unidentata</taxon>
        <taxon>Episquamata</taxon>
        <taxon>Laterata</taxon>
        <taxon>Lacertibaenia</taxon>
        <taxon>Lacertidae</taxon>
        <taxon>Podarcis</taxon>
    </lineage>
</organism>
<reference evidence="2" key="1">
    <citation type="submission" date="2022-12" db="EMBL/GenBank/DDBJ databases">
        <authorList>
            <person name="Alioto T."/>
            <person name="Alioto T."/>
            <person name="Gomez Garrido J."/>
        </authorList>
    </citation>
    <scope>NUCLEOTIDE SEQUENCE</scope>
</reference>
<dbReference type="AlphaFoldDB" id="A0AA35LE43"/>
<feature type="region of interest" description="Disordered" evidence="1">
    <location>
        <begin position="1"/>
        <end position="181"/>
    </location>
</feature>
<name>A0AA35LE43_9SAUR</name>
<gene>
    <name evidence="2" type="ORF">PODLI_1B019917</name>
</gene>
<feature type="compositionally biased region" description="Basic residues" evidence="1">
    <location>
        <begin position="213"/>
        <end position="222"/>
    </location>
</feature>
<sequence>MEEQPGHQPAQQQQQQQAPHHHHQHHHHHYYYYNHNHHQHHQQHLAEGSAPAKAPPKAPLQALKHEPKHGAGGGGAGQQPDAPRKKAGYGELNGSVGERESPPKSLNGGDAAASPISRVPNGSQTPGDPALALKQTVKGSGAFGKLGLKPKGFVPKGAADKKPEKGFEGRSPDKPEALCIPNGMVSTGYIANGYVARGADNDGSGSESSYTTPKKRKGRRNSAKGCEALSLGQAAPHEPSASTAASKQEPEAGEAKAGGRVDAPKPAWKCEAGGLGTGRGKPGDVPSRKNSDGKAGAAAGKKFEERPKGKHVPAASSKEDSWTLFKPPPVFPVDNSSAKIVPKISYASKVKENLNKAAVQSVSSPTLSSSSSSSSSSSLCSSSAAETQPQPPGRLSQVPMSAMKSVTSAGFSNGPVLAGADRGPQPLLVPGGVLSASEAGPLDVASLGGAPAEPPPKSSLFIYPSNMQAVLLSAAAQAETPPPPPPQASQKSLGDIFQNQWGLSFINEPSAGPEAGARKPAGPQAVEVTFQGEGPAALASPGSEAAPSGPEPPAFPKAYELDKRTSLQLPGRILKLAAAGEAAGGSGFLSEPLRPGGQCQAEAGGSFVFLSKDCHVERRLASPTNHLLVSAKELRCQSGLGRKESWGDFDLRAAVLYHTQEMETICNLKKQDPKRIITYDEAMDHPDQ</sequence>
<evidence type="ECO:0000313" key="3">
    <source>
        <dbReference type="Proteomes" id="UP001178461"/>
    </source>
</evidence>
<dbReference type="GO" id="GO:0003723">
    <property type="term" value="F:RNA binding"/>
    <property type="evidence" value="ECO:0007669"/>
    <property type="project" value="InterPro"/>
</dbReference>
<feature type="compositionally biased region" description="Basic and acidic residues" evidence="1">
    <location>
        <begin position="248"/>
        <end position="263"/>
    </location>
</feature>
<keyword evidence="3" id="KW-1185">Reference proteome</keyword>
<feature type="region of interest" description="Disordered" evidence="1">
    <location>
        <begin position="535"/>
        <end position="557"/>
    </location>
</feature>
<proteinExistence type="predicted"/>
<feature type="compositionally biased region" description="Low complexity" evidence="1">
    <location>
        <begin position="535"/>
        <end position="548"/>
    </location>
</feature>
<feature type="compositionally biased region" description="Basic and acidic residues" evidence="1">
    <location>
        <begin position="158"/>
        <end position="176"/>
    </location>
</feature>
<dbReference type="InterPro" id="IPR032747">
    <property type="entry name" value="NUFIP2"/>
</dbReference>
<dbReference type="GO" id="GO:0010494">
    <property type="term" value="C:cytoplasmic stress granule"/>
    <property type="evidence" value="ECO:0007669"/>
    <property type="project" value="TreeGrafter"/>
</dbReference>